<protein>
    <recommendedName>
        <fullName evidence="1">Amine oxidase domain-containing protein</fullName>
    </recommendedName>
</protein>
<organism evidence="2 3">
    <name type="scientific">Ferrimonas marina</name>
    <dbReference type="NCBI Taxonomy" id="299255"/>
    <lineage>
        <taxon>Bacteria</taxon>
        <taxon>Pseudomonadati</taxon>
        <taxon>Pseudomonadota</taxon>
        <taxon>Gammaproteobacteria</taxon>
        <taxon>Alteromonadales</taxon>
        <taxon>Ferrimonadaceae</taxon>
        <taxon>Ferrimonas</taxon>
    </lineage>
</organism>
<dbReference type="AlphaFoldDB" id="A0A1M5VR47"/>
<dbReference type="RefSeq" id="WP_373277932.1">
    <property type="nucleotide sequence ID" value="NZ_FQXG01000004.1"/>
</dbReference>
<dbReference type="Proteomes" id="UP000184268">
    <property type="component" value="Unassembled WGS sequence"/>
</dbReference>
<name>A0A1M5VR47_9GAMM</name>
<evidence type="ECO:0000259" key="1">
    <source>
        <dbReference type="Pfam" id="PF01593"/>
    </source>
</evidence>
<dbReference type="PANTHER" id="PTHR42923:SF17">
    <property type="entry name" value="AMINE OXIDASE DOMAIN-CONTAINING PROTEIN"/>
    <property type="match status" value="1"/>
</dbReference>
<dbReference type="Gene3D" id="3.50.50.60">
    <property type="entry name" value="FAD/NAD(P)-binding domain"/>
    <property type="match status" value="1"/>
</dbReference>
<dbReference type="PANTHER" id="PTHR42923">
    <property type="entry name" value="PROTOPORPHYRINOGEN OXIDASE"/>
    <property type="match status" value="1"/>
</dbReference>
<gene>
    <name evidence="2" type="ORF">SAMN02745129_2934</name>
</gene>
<dbReference type="Pfam" id="PF01593">
    <property type="entry name" value="Amino_oxidase"/>
    <property type="match status" value="1"/>
</dbReference>
<dbReference type="InterPro" id="IPR002937">
    <property type="entry name" value="Amino_oxidase"/>
</dbReference>
<dbReference type="InterPro" id="IPR036188">
    <property type="entry name" value="FAD/NAD-bd_sf"/>
</dbReference>
<dbReference type="EMBL" id="FQXG01000004">
    <property type="protein sequence ID" value="SHH77729.1"/>
    <property type="molecule type" value="Genomic_DNA"/>
</dbReference>
<dbReference type="InterPro" id="IPR050464">
    <property type="entry name" value="Zeta_carotene_desat/Oxidored"/>
</dbReference>
<dbReference type="SUPFAM" id="SSF51905">
    <property type="entry name" value="FAD/NAD(P)-binding domain"/>
    <property type="match status" value="1"/>
</dbReference>
<reference evidence="2 3" key="1">
    <citation type="submission" date="2016-11" db="EMBL/GenBank/DDBJ databases">
        <authorList>
            <person name="Jaros S."/>
            <person name="Januszkiewicz K."/>
            <person name="Wedrychowicz H."/>
        </authorList>
    </citation>
    <scope>NUCLEOTIDE SEQUENCE [LARGE SCALE GENOMIC DNA]</scope>
    <source>
        <strain evidence="2 3">DSM 16917</strain>
    </source>
</reference>
<evidence type="ECO:0000313" key="3">
    <source>
        <dbReference type="Proteomes" id="UP000184268"/>
    </source>
</evidence>
<proteinExistence type="predicted"/>
<sequence>MDGQAMKIAVVGGGVSGLVCGYLLGQNHQATLFEAESWLGGHTHTVTVDDQAVDTGFIVYNDRTYPNFQRLLAQLGIEGRPTEMSFSVTDPHRDLEYNGHTLDSLFVQRRNLVRPQFLNMVRQILRFNKLASSLAREDRIPDWTLGEFLSRNGFSGWVESHYLLPMGAAIWSASIDEMRAFPLRFFLRFFHHHGLLEITNRPQWYTVKGGSWRYVEALKASQRFTLEQHNPVKQVWRQEQDVLLTDSQGKEHRFDQVIFACHSDQALALLADASEEERSVLGAIRYSNNKVVLHTDVGQLPKRRGAWASWNYLMDSGRDGQQPVAVSYNMNILQGLASDKTYCVTLNPFREIAQDQILGEYDYAHPQFDLAAEQAKQERSRICGQGRTHFCGAYWYNGFHEDGVRSALDVCERFGVGL</sequence>
<dbReference type="GO" id="GO:0016491">
    <property type="term" value="F:oxidoreductase activity"/>
    <property type="evidence" value="ECO:0007669"/>
    <property type="project" value="InterPro"/>
</dbReference>
<dbReference type="STRING" id="299255.SAMN02745129_2934"/>
<keyword evidence="3" id="KW-1185">Reference proteome</keyword>
<accession>A0A1M5VR47</accession>
<feature type="domain" description="Amine oxidase" evidence="1">
    <location>
        <begin position="15"/>
        <end position="412"/>
    </location>
</feature>
<evidence type="ECO:0000313" key="2">
    <source>
        <dbReference type="EMBL" id="SHH77729.1"/>
    </source>
</evidence>